<dbReference type="PANTHER" id="PTHR23132:SF23">
    <property type="entry name" value="D-ALANINE--D-ALANINE LIGASE B"/>
    <property type="match status" value="1"/>
</dbReference>
<dbReference type="GO" id="GO:0005524">
    <property type="term" value="F:ATP binding"/>
    <property type="evidence" value="ECO:0007669"/>
    <property type="project" value="InterPro"/>
</dbReference>
<dbReference type="PANTHER" id="PTHR23132">
    <property type="entry name" value="D-ALANINE--D-ALANINE LIGASE"/>
    <property type="match status" value="1"/>
</dbReference>
<dbReference type="InterPro" id="IPR013815">
    <property type="entry name" value="ATP_grasp_subdomain_1"/>
</dbReference>
<protein>
    <recommendedName>
        <fullName evidence="1">D-alanine--D-alanine ligase C-terminal domain-containing protein</fullName>
    </recommendedName>
</protein>
<feature type="domain" description="D-alanine--D-alanine ligase C-terminal" evidence="1">
    <location>
        <begin position="139"/>
        <end position="198"/>
    </location>
</feature>
<dbReference type="Proteomes" id="UP000176826">
    <property type="component" value="Unassembled WGS sequence"/>
</dbReference>
<sequence length="301" mass="33803">MKRIGILRGGTGEHYHLSLRKGGDIISYIFENLGEKYKVVDILIDTEGNWHLNGKPVMPADLIHKIDLVWNTAHPGFSVILDNLSIPSIGVSSFSHALGNSREMLWEHMKKIGVAMPRSIILPVYQKDFDGPRERYAIKKAKEVHEKFSSPWIVKSFSPDSNMGIHLAKTFNELVAGIEDGVKHEKSIVVEEFISGKVASVHSVPNFRGQDIYAFPVGNVFGNFSPAEKEKLIVLAKNIHNHIGAKHYLKSNFLLNKRGKIYLLDFESTPNLKLSSNFSEVCEMVGAKMHHVVEHILETTL</sequence>
<evidence type="ECO:0000259" key="1">
    <source>
        <dbReference type="Pfam" id="PF07478"/>
    </source>
</evidence>
<gene>
    <name evidence="2" type="ORF">A3F97_00430</name>
</gene>
<accession>A0A1F6YCY9</accession>
<dbReference type="SUPFAM" id="SSF56059">
    <property type="entry name" value="Glutathione synthetase ATP-binding domain-like"/>
    <property type="match status" value="1"/>
</dbReference>
<name>A0A1F6YCY9_9BACT</name>
<dbReference type="AlphaFoldDB" id="A0A1F6YCY9"/>
<organism evidence="2 3">
    <name type="scientific">Candidatus Nomurabacteria bacterium RIFCSPLOWO2_12_FULL_41_10</name>
    <dbReference type="NCBI Taxonomy" id="1801795"/>
    <lineage>
        <taxon>Bacteria</taxon>
        <taxon>Candidatus Nomuraibacteriota</taxon>
    </lineage>
</organism>
<evidence type="ECO:0000313" key="3">
    <source>
        <dbReference type="Proteomes" id="UP000176826"/>
    </source>
</evidence>
<evidence type="ECO:0000313" key="2">
    <source>
        <dbReference type="EMBL" id="OGJ04197.1"/>
    </source>
</evidence>
<dbReference type="InterPro" id="IPR011095">
    <property type="entry name" value="Dala_Dala_lig_C"/>
</dbReference>
<proteinExistence type="predicted"/>
<dbReference type="Pfam" id="PF07478">
    <property type="entry name" value="Dala_Dala_lig_C"/>
    <property type="match status" value="1"/>
</dbReference>
<dbReference type="Gene3D" id="3.40.50.20">
    <property type="match status" value="1"/>
</dbReference>
<reference evidence="2 3" key="1">
    <citation type="journal article" date="2016" name="Nat. Commun.">
        <title>Thousands of microbial genomes shed light on interconnected biogeochemical processes in an aquifer system.</title>
        <authorList>
            <person name="Anantharaman K."/>
            <person name="Brown C.T."/>
            <person name="Hug L.A."/>
            <person name="Sharon I."/>
            <person name="Castelle C.J."/>
            <person name="Probst A.J."/>
            <person name="Thomas B.C."/>
            <person name="Singh A."/>
            <person name="Wilkins M.J."/>
            <person name="Karaoz U."/>
            <person name="Brodie E.L."/>
            <person name="Williams K.H."/>
            <person name="Hubbard S.S."/>
            <person name="Banfield J.F."/>
        </authorList>
    </citation>
    <scope>NUCLEOTIDE SEQUENCE [LARGE SCALE GENOMIC DNA]</scope>
</reference>
<dbReference type="Gene3D" id="3.30.1490.20">
    <property type="entry name" value="ATP-grasp fold, A domain"/>
    <property type="match status" value="1"/>
</dbReference>
<dbReference type="GO" id="GO:0008716">
    <property type="term" value="F:D-alanine-D-alanine ligase activity"/>
    <property type="evidence" value="ECO:0007669"/>
    <property type="project" value="InterPro"/>
</dbReference>
<dbReference type="EMBL" id="MFVT01000009">
    <property type="protein sequence ID" value="OGJ04197.1"/>
    <property type="molecule type" value="Genomic_DNA"/>
</dbReference>
<dbReference type="Gene3D" id="3.30.470.20">
    <property type="entry name" value="ATP-grasp fold, B domain"/>
    <property type="match status" value="2"/>
</dbReference>
<comment type="caution">
    <text evidence="2">The sequence shown here is derived from an EMBL/GenBank/DDBJ whole genome shotgun (WGS) entry which is preliminary data.</text>
</comment>